<sequence>MVFDKAAKQSIEEELEKCADLARTEVLLRYPKQFKGPVPDAEECKQETKSQGRRVTWAMRLGIEMHEAARKCAEEGLGKVHPGGFSLEQRYRIIDLETGEKELVNAEEERALEESGNGGELKGTLKPDVVIHEGDPLDARAAYDFKFPCGENGNPPDWGRYPKGHPLAKYTQKTAYERYIAPWVARIIPWIGVLE</sequence>
<evidence type="ECO:0000313" key="1">
    <source>
        <dbReference type="EMBL" id="KFA92849.1"/>
    </source>
</evidence>
<evidence type="ECO:0000313" key="2">
    <source>
        <dbReference type="Proteomes" id="UP000028547"/>
    </source>
</evidence>
<dbReference type="EMBL" id="JPMI01000079">
    <property type="protein sequence ID" value="KFA92849.1"/>
    <property type="molecule type" value="Genomic_DNA"/>
</dbReference>
<dbReference type="Proteomes" id="UP000028547">
    <property type="component" value="Unassembled WGS sequence"/>
</dbReference>
<name>A0A084SWL4_9BACT</name>
<proteinExistence type="predicted"/>
<accession>A0A084SWL4</accession>
<organism evidence="1 2">
    <name type="scientific">Archangium violaceum Cb vi76</name>
    <dbReference type="NCBI Taxonomy" id="1406225"/>
    <lineage>
        <taxon>Bacteria</taxon>
        <taxon>Pseudomonadati</taxon>
        <taxon>Myxococcota</taxon>
        <taxon>Myxococcia</taxon>
        <taxon>Myxococcales</taxon>
        <taxon>Cystobacterineae</taxon>
        <taxon>Archangiaceae</taxon>
        <taxon>Archangium</taxon>
    </lineage>
</organism>
<gene>
    <name evidence="1" type="ORF">Q664_13530</name>
</gene>
<protein>
    <submittedName>
        <fullName evidence="1">Uncharacterized protein</fullName>
    </submittedName>
</protein>
<dbReference type="AlphaFoldDB" id="A0A084SWL4"/>
<reference evidence="1 2" key="1">
    <citation type="submission" date="2014-07" db="EMBL/GenBank/DDBJ databases">
        <title>Draft Genome Sequence of Gephyronic Acid Producer, Cystobacter violaceus Strain Cb vi76.</title>
        <authorList>
            <person name="Stevens D.C."/>
            <person name="Young J."/>
            <person name="Carmichael R."/>
            <person name="Tan J."/>
            <person name="Taylor R.E."/>
        </authorList>
    </citation>
    <scope>NUCLEOTIDE SEQUENCE [LARGE SCALE GENOMIC DNA]</scope>
    <source>
        <strain evidence="1 2">Cb vi76</strain>
    </source>
</reference>
<comment type="caution">
    <text evidence="1">The sequence shown here is derived from an EMBL/GenBank/DDBJ whole genome shotgun (WGS) entry which is preliminary data.</text>
</comment>